<reference evidence="2 3" key="1">
    <citation type="submission" date="2024-09" db="EMBL/GenBank/DDBJ databases">
        <title>Chromosome-scale assembly of Riccia fluitans.</title>
        <authorList>
            <person name="Paukszto L."/>
            <person name="Sawicki J."/>
            <person name="Karawczyk K."/>
            <person name="Piernik-Szablinska J."/>
            <person name="Szczecinska M."/>
            <person name="Mazdziarz M."/>
        </authorList>
    </citation>
    <scope>NUCLEOTIDE SEQUENCE [LARGE SCALE GENOMIC DNA]</scope>
    <source>
        <strain evidence="2">Rf_01</strain>
        <tissue evidence="2">Aerial parts of the thallus</tissue>
    </source>
</reference>
<accession>A0ABD1ZHA8</accession>
<organism evidence="2 3">
    <name type="scientific">Riccia fluitans</name>
    <dbReference type="NCBI Taxonomy" id="41844"/>
    <lineage>
        <taxon>Eukaryota</taxon>
        <taxon>Viridiplantae</taxon>
        <taxon>Streptophyta</taxon>
        <taxon>Embryophyta</taxon>
        <taxon>Marchantiophyta</taxon>
        <taxon>Marchantiopsida</taxon>
        <taxon>Marchantiidae</taxon>
        <taxon>Marchantiales</taxon>
        <taxon>Ricciaceae</taxon>
        <taxon>Riccia</taxon>
    </lineage>
</organism>
<keyword evidence="3" id="KW-1185">Reference proteome</keyword>
<feature type="region of interest" description="Disordered" evidence="1">
    <location>
        <begin position="1"/>
        <end position="21"/>
    </location>
</feature>
<gene>
    <name evidence="2" type="ORF">R1flu_018948</name>
</gene>
<sequence length="90" mass="10015">MEPLRLSRRSGGGRDSVRKRENCISREHTAVGWSAGSQIQRGLEFEGDEVSKMQLILAIGVDGSPDPGDKFESEELRLFSSSYSKERSAR</sequence>
<evidence type="ECO:0000313" key="3">
    <source>
        <dbReference type="Proteomes" id="UP001605036"/>
    </source>
</evidence>
<dbReference type="AlphaFoldDB" id="A0ABD1ZHA8"/>
<dbReference type="EMBL" id="JBHFFA010000001">
    <property type="protein sequence ID" value="KAL2650820.1"/>
    <property type="molecule type" value="Genomic_DNA"/>
</dbReference>
<dbReference type="Proteomes" id="UP001605036">
    <property type="component" value="Unassembled WGS sequence"/>
</dbReference>
<proteinExistence type="predicted"/>
<protein>
    <submittedName>
        <fullName evidence="2">Uncharacterized protein</fullName>
    </submittedName>
</protein>
<evidence type="ECO:0000256" key="1">
    <source>
        <dbReference type="SAM" id="MobiDB-lite"/>
    </source>
</evidence>
<comment type="caution">
    <text evidence="2">The sequence shown here is derived from an EMBL/GenBank/DDBJ whole genome shotgun (WGS) entry which is preliminary data.</text>
</comment>
<name>A0ABD1ZHA8_9MARC</name>
<evidence type="ECO:0000313" key="2">
    <source>
        <dbReference type="EMBL" id="KAL2650820.1"/>
    </source>
</evidence>